<sequence>MNALMMICMSVGAPLAALGLYDLQLRLERWDHNRHAED</sequence>
<dbReference type="Proteomes" id="UP000247781">
    <property type="component" value="Unassembled WGS sequence"/>
</dbReference>
<name>A0A318HCV7_9MYCO</name>
<proteinExistence type="predicted"/>
<evidence type="ECO:0000313" key="1">
    <source>
        <dbReference type="EMBL" id="PXX06037.1"/>
    </source>
</evidence>
<comment type="caution">
    <text evidence="1">The sequence shown here is derived from an EMBL/GenBank/DDBJ whole genome shotgun (WGS) entry which is preliminary data.</text>
</comment>
<dbReference type="EMBL" id="QJJU01000015">
    <property type="protein sequence ID" value="PXX06037.1"/>
    <property type="molecule type" value="Genomic_DNA"/>
</dbReference>
<accession>A0A318HCV7</accession>
<protein>
    <submittedName>
        <fullName evidence="1">Uncharacterized protein</fullName>
    </submittedName>
</protein>
<dbReference type="AlphaFoldDB" id="A0A318HCV7"/>
<reference evidence="2" key="1">
    <citation type="submission" date="2018-05" db="EMBL/GenBank/DDBJ databases">
        <authorList>
            <person name="Deangelis K."/>
            <person name="Huntemann M."/>
            <person name="Clum A."/>
            <person name="Pillay M."/>
            <person name="Palaniappan K."/>
            <person name="Varghese N."/>
            <person name="Mikhailova N."/>
            <person name="Stamatis D."/>
            <person name="Reddy T."/>
            <person name="Daum C."/>
            <person name="Shapiro N."/>
            <person name="Ivanova N."/>
            <person name="Kyrpides N."/>
            <person name="Woyke T."/>
        </authorList>
    </citation>
    <scope>NUCLEOTIDE SEQUENCE [LARGE SCALE GENOMIC DNA]</scope>
    <source>
        <strain evidence="2">GAS496</strain>
    </source>
</reference>
<organism evidence="1 2">
    <name type="scientific">Mycolicibacterium moriokaense</name>
    <dbReference type="NCBI Taxonomy" id="39691"/>
    <lineage>
        <taxon>Bacteria</taxon>
        <taxon>Bacillati</taxon>
        <taxon>Actinomycetota</taxon>
        <taxon>Actinomycetes</taxon>
        <taxon>Mycobacteriales</taxon>
        <taxon>Mycobacteriaceae</taxon>
        <taxon>Mycolicibacterium</taxon>
    </lineage>
</organism>
<evidence type="ECO:0000313" key="2">
    <source>
        <dbReference type="Proteomes" id="UP000247781"/>
    </source>
</evidence>
<reference evidence="1 2" key="2">
    <citation type="submission" date="2018-06" db="EMBL/GenBank/DDBJ databases">
        <title>Sequencing of bacterial isolates from soil warming experiment in Harvard Forest, Massachusetts, USA.</title>
        <authorList>
            <person name="Deangelis K.PhD."/>
        </authorList>
    </citation>
    <scope>NUCLEOTIDE SEQUENCE [LARGE SCALE GENOMIC DNA]</scope>
    <source>
        <strain evidence="1 2">GAS496</strain>
    </source>
</reference>
<keyword evidence="2" id="KW-1185">Reference proteome</keyword>
<gene>
    <name evidence="1" type="ORF">C8E89_11585</name>
</gene>